<proteinExistence type="predicted"/>
<keyword evidence="3" id="KW-1185">Reference proteome</keyword>
<reference evidence="2 3" key="1">
    <citation type="journal article" date="2019" name="Int. J. Syst. Evol. Microbiol.">
        <title>The Global Catalogue of Microorganisms (GCM) 10K type strain sequencing project: providing services to taxonomists for standard genome sequencing and annotation.</title>
        <authorList>
            <consortium name="The Broad Institute Genomics Platform"/>
            <consortium name="The Broad Institute Genome Sequencing Center for Infectious Disease"/>
            <person name="Wu L."/>
            <person name="Ma J."/>
        </authorList>
    </citation>
    <scope>NUCLEOTIDE SEQUENCE [LARGE SCALE GENOMIC DNA]</scope>
    <source>
        <strain evidence="2 3">JCM 13929</strain>
    </source>
</reference>
<gene>
    <name evidence="2" type="ORF">GCM10009733_082500</name>
</gene>
<dbReference type="RefSeq" id="WP_346112269.1">
    <property type="nucleotide sequence ID" value="NZ_BAAAMU010000093.1"/>
</dbReference>
<dbReference type="Proteomes" id="UP001500064">
    <property type="component" value="Unassembled WGS sequence"/>
</dbReference>
<feature type="transmembrane region" description="Helical" evidence="1">
    <location>
        <begin position="20"/>
        <end position="43"/>
    </location>
</feature>
<keyword evidence="1" id="KW-0812">Transmembrane</keyword>
<comment type="caution">
    <text evidence="2">The sequence shown here is derived from an EMBL/GenBank/DDBJ whole genome shotgun (WGS) entry which is preliminary data.</text>
</comment>
<dbReference type="EMBL" id="BAAAMU010000093">
    <property type="protein sequence ID" value="GAA1672821.1"/>
    <property type="molecule type" value="Genomic_DNA"/>
</dbReference>
<evidence type="ECO:0000313" key="2">
    <source>
        <dbReference type="EMBL" id="GAA1672821.1"/>
    </source>
</evidence>
<keyword evidence="1" id="KW-0472">Membrane</keyword>
<keyword evidence="1" id="KW-1133">Transmembrane helix</keyword>
<organism evidence="2 3">
    <name type="scientific">Nonomuraea maheshkhaliensis</name>
    <dbReference type="NCBI Taxonomy" id="419590"/>
    <lineage>
        <taxon>Bacteria</taxon>
        <taxon>Bacillati</taxon>
        <taxon>Actinomycetota</taxon>
        <taxon>Actinomycetes</taxon>
        <taxon>Streptosporangiales</taxon>
        <taxon>Streptosporangiaceae</taxon>
        <taxon>Nonomuraea</taxon>
    </lineage>
</organism>
<protein>
    <submittedName>
        <fullName evidence="2">Uncharacterized protein</fullName>
    </submittedName>
</protein>
<evidence type="ECO:0000256" key="1">
    <source>
        <dbReference type="SAM" id="Phobius"/>
    </source>
</evidence>
<accession>A0ABN2GKQ9</accession>
<sequence>MAVPPRDDERSGRPTRGRRVLLVVGAALLVVLSVAMGAASFLLSVRGLR</sequence>
<evidence type="ECO:0000313" key="3">
    <source>
        <dbReference type="Proteomes" id="UP001500064"/>
    </source>
</evidence>
<name>A0ABN2GKQ9_9ACTN</name>